<sequence>MKLPASSPPDRAPPAASMELPALPPRRWTPPDVVWFLDPFTQSRGNWTLLFFSIQSLCETIKSIVFLHLFEQVKLLLPLKLIVFCSFQVKTSIRRFPSSYRYLNRGSSVFNCLAFGDFKGSEKSMDT</sequence>
<comment type="caution">
    <text evidence="1">The sequence shown here is derived from an EMBL/GenBank/DDBJ whole genome shotgun (WGS) entry which is preliminary data.</text>
</comment>
<keyword evidence="2" id="KW-1185">Reference proteome</keyword>
<accession>A0ACB8ZB88</accession>
<dbReference type="EMBL" id="CM042043">
    <property type="protein sequence ID" value="KAI3695272.1"/>
    <property type="molecule type" value="Genomic_DNA"/>
</dbReference>
<dbReference type="Proteomes" id="UP001056120">
    <property type="component" value="Linkage Group LG26"/>
</dbReference>
<gene>
    <name evidence="1" type="ORF">L1987_78267</name>
</gene>
<name>A0ACB8ZB88_9ASTR</name>
<protein>
    <submittedName>
        <fullName evidence="1">Uncharacterized protein</fullName>
    </submittedName>
</protein>
<evidence type="ECO:0000313" key="2">
    <source>
        <dbReference type="Proteomes" id="UP001056120"/>
    </source>
</evidence>
<evidence type="ECO:0000313" key="1">
    <source>
        <dbReference type="EMBL" id="KAI3695272.1"/>
    </source>
</evidence>
<reference evidence="2" key="1">
    <citation type="journal article" date="2022" name="Mol. Ecol. Resour.">
        <title>The genomes of chicory, endive, great burdock and yacon provide insights into Asteraceae palaeo-polyploidization history and plant inulin production.</title>
        <authorList>
            <person name="Fan W."/>
            <person name="Wang S."/>
            <person name="Wang H."/>
            <person name="Wang A."/>
            <person name="Jiang F."/>
            <person name="Liu H."/>
            <person name="Zhao H."/>
            <person name="Xu D."/>
            <person name="Zhang Y."/>
        </authorList>
    </citation>
    <scope>NUCLEOTIDE SEQUENCE [LARGE SCALE GENOMIC DNA]</scope>
    <source>
        <strain evidence="2">cv. Yunnan</strain>
    </source>
</reference>
<proteinExistence type="predicted"/>
<organism evidence="1 2">
    <name type="scientific">Smallanthus sonchifolius</name>
    <dbReference type="NCBI Taxonomy" id="185202"/>
    <lineage>
        <taxon>Eukaryota</taxon>
        <taxon>Viridiplantae</taxon>
        <taxon>Streptophyta</taxon>
        <taxon>Embryophyta</taxon>
        <taxon>Tracheophyta</taxon>
        <taxon>Spermatophyta</taxon>
        <taxon>Magnoliopsida</taxon>
        <taxon>eudicotyledons</taxon>
        <taxon>Gunneridae</taxon>
        <taxon>Pentapetalae</taxon>
        <taxon>asterids</taxon>
        <taxon>campanulids</taxon>
        <taxon>Asterales</taxon>
        <taxon>Asteraceae</taxon>
        <taxon>Asteroideae</taxon>
        <taxon>Heliantheae alliance</taxon>
        <taxon>Millerieae</taxon>
        <taxon>Smallanthus</taxon>
    </lineage>
</organism>
<reference evidence="1 2" key="2">
    <citation type="journal article" date="2022" name="Mol. Ecol. Resour.">
        <title>The genomes of chicory, endive, great burdock and yacon provide insights into Asteraceae paleo-polyploidization history and plant inulin production.</title>
        <authorList>
            <person name="Fan W."/>
            <person name="Wang S."/>
            <person name="Wang H."/>
            <person name="Wang A."/>
            <person name="Jiang F."/>
            <person name="Liu H."/>
            <person name="Zhao H."/>
            <person name="Xu D."/>
            <person name="Zhang Y."/>
        </authorList>
    </citation>
    <scope>NUCLEOTIDE SEQUENCE [LARGE SCALE GENOMIC DNA]</scope>
    <source>
        <strain evidence="2">cv. Yunnan</strain>
        <tissue evidence="1">Leaves</tissue>
    </source>
</reference>